<feature type="transmembrane region" description="Helical" evidence="1">
    <location>
        <begin position="171"/>
        <end position="190"/>
    </location>
</feature>
<evidence type="ECO:0000313" key="4">
    <source>
        <dbReference type="Proteomes" id="UP000249061"/>
    </source>
</evidence>
<reference evidence="3 4" key="1">
    <citation type="submission" date="2017-08" db="EMBL/GenBank/DDBJ databases">
        <title>Infants hospitalized years apart are colonized by the same room-sourced microbial strains.</title>
        <authorList>
            <person name="Brooks B."/>
            <person name="Olm M.R."/>
            <person name="Firek B.A."/>
            <person name="Baker R."/>
            <person name="Thomas B.C."/>
            <person name="Morowitz M.J."/>
            <person name="Banfield J.F."/>
        </authorList>
    </citation>
    <scope>NUCLEOTIDE SEQUENCE [LARGE SCALE GENOMIC DNA]</scope>
    <source>
        <strain evidence="3">S2_003_000_R2_14</strain>
    </source>
</reference>
<keyword evidence="1" id="KW-0472">Membrane</keyword>
<feature type="transmembrane region" description="Helical" evidence="1">
    <location>
        <begin position="196"/>
        <end position="215"/>
    </location>
</feature>
<keyword evidence="1" id="KW-0812">Transmembrane</keyword>
<feature type="transmembrane region" description="Helical" evidence="1">
    <location>
        <begin position="56"/>
        <end position="73"/>
    </location>
</feature>
<proteinExistence type="predicted"/>
<evidence type="ECO:0000313" key="3">
    <source>
        <dbReference type="EMBL" id="PZR12844.1"/>
    </source>
</evidence>
<dbReference type="Proteomes" id="UP000249061">
    <property type="component" value="Unassembled WGS sequence"/>
</dbReference>
<keyword evidence="1" id="KW-1133">Transmembrane helix</keyword>
<feature type="domain" description="Peptidase M28" evidence="2">
    <location>
        <begin position="224"/>
        <end position="391"/>
    </location>
</feature>
<name>A0A2W5VAC3_9BACT</name>
<dbReference type="AlphaFoldDB" id="A0A2W5VAC3"/>
<evidence type="ECO:0000259" key="2">
    <source>
        <dbReference type="Pfam" id="PF04389"/>
    </source>
</evidence>
<dbReference type="Pfam" id="PF04389">
    <property type="entry name" value="Peptidase_M28"/>
    <property type="match status" value="1"/>
</dbReference>
<accession>A0A2W5VAC3</accession>
<comment type="caution">
    <text evidence="3">The sequence shown here is derived from an EMBL/GenBank/DDBJ whole genome shotgun (WGS) entry which is preliminary data.</text>
</comment>
<dbReference type="EMBL" id="QFQP01000011">
    <property type="protein sequence ID" value="PZR12844.1"/>
    <property type="molecule type" value="Genomic_DNA"/>
</dbReference>
<dbReference type="Gene3D" id="3.40.630.10">
    <property type="entry name" value="Zn peptidases"/>
    <property type="match status" value="1"/>
</dbReference>
<protein>
    <recommendedName>
        <fullName evidence="2">Peptidase M28 domain-containing protein</fullName>
    </recommendedName>
</protein>
<organism evidence="3 4">
    <name type="scientific">Archangium gephyra</name>
    <dbReference type="NCBI Taxonomy" id="48"/>
    <lineage>
        <taxon>Bacteria</taxon>
        <taxon>Pseudomonadati</taxon>
        <taxon>Myxococcota</taxon>
        <taxon>Myxococcia</taxon>
        <taxon>Myxococcales</taxon>
        <taxon>Cystobacterineae</taxon>
        <taxon>Archangiaceae</taxon>
        <taxon>Archangium</taxon>
    </lineage>
</organism>
<gene>
    <name evidence="3" type="ORF">DI536_14900</name>
</gene>
<sequence>MNALNARARPLERIRQIEELGPRRLTGTALEKTAQEKLGAEVAALGFRLDWRPYTFTQNLYAGLMVHFGLAVLGTGLGVWWPLAGAVLHGFVALSYTLESTRRGLLLRALFPSIQSQNLVCTLPAKTTMRRRVVLVAHADAAFTGKVFTPALIKVATREPPRGLGWFKKQLGLATATVAVNAVLFSLATLNVWFAPWWLVCALTIPAFLTFAFNVDVVLRNQVVPGAADNLSGCSGCVELAHRLAGKLPDDVELVIVFSGSEEAGTGGALRLAQQLEVSNEWNKAQTVVLGLDTLSNGTLRYLEEGELWPIAVPAPLEAAIIATNTEGGEQATKYVIPTGATDALPFLVRGWQSVSLTCIDPDIGAPRHYHHPTDTWSNVDEKQLGASIDYAERLIRRLAT</sequence>
<evidence type="ECO:0000256" key="1">
    <source>
        <dbReference type="SAM" id="Phobius"/>
    </source>
</evidence>
<dbReference type="SUPFAM" id="SSF53187">
    <property type="entry name" value="Zn-dependent exopeptidases"/>
    <property type="match status" value="1"/>
</dbReference>
<dbReference type="InterPro" id="IPR007484">
    <property type="entry name" value="Peptidase_M28"/>
</dbReference>